<keyword evidence="5" id="KW-1185">Reference proteome</keyword>
<dbReference type="GeneID" id="105173885"/>
<sequence>MAFRQIVFLVLVFLPMLLAAFAWADTMLLSEDIADLRDHDGAVSQSEAAELELRQLKSKISYLETIIEDRTAEVKRKDGGIKQLEKVIEDKSNLLASLQTAEKESLEVKERIGEVNAHANELEKQILNLNKEIEAQNRKKDKLESQANAAEEKIEGLKLKLENLRKINNEQTSRIHKAQRALQAAEEEMLKAKLEASSMTKQLKEVHGARLPSSFSAHIVHCQSFVLTLWNQIGRPVFNPTIQEALKQKYEVEKWVQHHLRTIKRKWFPIINEHYNAIVDNYHPLLQSFSTRAIQYYHVVHSTIKRHIMNIRETVDPYFQEAKMFVKPYVDQVSEITEPHLDKACLFMKPFSKKVIHYHQKISKNVREYHSLVQATLHETLNSYELTKPLATERLVQFMASILIVLPVILLFRTLLPKEPKKRHRSSHRSHTRRRAKRANASK</sequence>
<dbReference type="RefSeq" id="XP_011094089.1">
    <property type="nucleotide sequence ID" value="XM_011095787.2"/>
</dbReference>
<evidence type="ECO:0000256" key="2">
    <source>
        <dbReference type="SAM" id="MobiDB-lite"/>
    </source>
</evidence>
<dbReference type="KEGG" id="sind:105173885"/>
<keyword evidence="1" id="KW-0175">Coiled coil</keyword>
<keyword evidence="3" id="KW-1133">Transmembrane helix</keyword>
<dbReference type="AlphaFoldDB" id="A0A6I9U4R5"/>
<evidence type="ECO:0000313" key="7">
    <source>
        <dbReference type="RefSeq" id="XP_020553275.1"/>
    </source>
</evidence>
<proteinExistence type="predicted"/>
<feature type="chain" id="PRO_5044636345" evidence="4">
    <location>
        <begin position="25"/>
        <end position="443"/>
    </location>
</feature>
<evidence type="ECO:0000256" key="3">
    <source>
        <dbReference type="SAM" id="Phobius"/>
    </source>
</evidence>
<evidence type="ECO:0000256" key="1">
    <source>
        <dbReference type="SAM" id="Coils"/>
    </source>
</evidence>
<dbReference type="SUPFAM" id="SSF58113">
    <property type="entry name" value="Apolipoprotein A-I"/>
    <property type="match status" value="1"/>
</dbReference>
<feature type="region of interest" description="Disordered" evidence="2">
    <location>
        <begin position="420"/>
        <end position="443"/>
    </location>
</feature>
<protein>
    <submittedName>
        <fullName evidence="6 7">Structural maintenance of chromosomes protein 2 isoform X1</fullName>
    </submittedName>
</protein>
<evidence type="ECO:0000313" key="6">
    <source>
        <dbReference type="RefSeq" id="XP_011094089.1"/>
    </source>
</evidence>
<keyword evidence="3" id="KW-0812">Transmembrane</keyword>
<feature type="signal peptide" evidence="4">
    <location>
        <begin position="1"/>
        <end position="24"/>
    </location>
</feature>
<dbReference type="PANTHER" id="PTHR34360:SF1">
    <property type="entry name" value="OS08G0519400 PROTEIN"/>
    <property type="match status" value="1"/>
</dbReference>
<feature type="transmembrane region" description="Helical" evidence="3">
    <location>
        <begin position="395"/>
        <end position="416"/>
    </location>
</feature>
<keyword evidence="4" id="KW-0732">Signal</keyword>
<name>A0A6I9U4R5_SESIN</name>
<dbReference type="Proteomes" id="UP000504604">
    <property type="component" value="Linkage group LG11"/>
</dbReference>
<evidence type="ECO:0000313" key="5">
    <source>
        <dbReference type="Proteomes" id="UP000504604"/>
    </source>
</evidence>
<dbReference type="OrthoDB" id="2017695at2759"/>
<dbReference type="RefSeq" id="XP_020553275.1">
    <property type="nucleotide sequence ID" value="XM_020697616.1"/>
</dbReference>
<keyword evidence="3" id="KW-0472">Membrane</keyword>
<feature type="coiled-coil region" evidence="1">
    <location>
        <begin position="81"/>
        <end position="202"/>
    </location>
</feature>
<dbReference type="PANTHER" id="PTHR34360">
    <property type="entry name" value="OS08G0519400 PROTEIN"/>
    <property type="match status" value="1"/>
</dbReference>
<accession>A0A6I9U4R5</accession>
<reference evidence="6 7" key="1">
    <citation type="submission" date="2025-04" db="UniProtKB">
        <authorList>
            <consortium name="RefSeq"/>
        </authorList>
    </citation>
    <scope>IDENTIFICATION</scope>
</reference>
<dbReference type="Gene3D" id="1.10.287.1490">
    <property type="match status" value="1"/>
</dbReference>
<gene>
    <name evidence="6 7" type="primary">LOC105173885</name>
</gene>
<organism evidence="5 6">
    <name type="scientific">Sesamum indicum</name>
    <name type="common">Oriental sesame</name>
    <name type="synonym">Sesamum orientale</name>
    <dbReference type="NCBI Taxonomy" id="4182"/>
    <lineage>
        <taxon>Eukaryota</taxon>
        <taxon>Viridiplantae</taxon>
        <taxon>Streptophyta</taxon>
        <taxon>Embryophyta</taxon>
        <taxon>Tracheophyta</taxon>
        <taxon>Spermatophyta</taxon>
        <taxon>Magnoliopsida</taxon>
        <taxon>eudicotyledons</taxon>
        <taxon>Gunneridae</taxon>
        <taxon>Pentapetalae</taxon>
        <taxon>asterids</taxon>
        <taxon>lamiids</taxon>
        <taxon>Lamiales</taxon>
        <taxon>Pedaliaceae</taxon>
        <taxon>Sesamum</taxon>
    </lineage>
</organism>
<evidence type="ECO:0000256" key="4">
    <source>
        <dbReference type="SAM" id="SignalP"/>
    </source>
</evidence>